<evidence type="ECO:0000259" key="14">
    <source>
        <dbReference type="SMART" id="SM00645"/>
    </source>
</evidence>
<accession>A0A9C6WXN3</accession>
<dbReference type="PROSITE" id="PS00640">
    <property type="entry name" value="THIOL_PROTEASE_ASN"/>
    <property type="match status" value="1"/>
</dbReference>
<keyword evidence="6" id="KW-0378">Hydrolase</keyword>
<feature type="domain" description="Cystatin" evidence="13">
    <location>
        <begin position="648"/>
        <end position="756"/>
    </location>
</feature>
<dbReference type="GO" id="GO:0004869">
    <property type="term" value="F:cysteine-type endopeptidase inhibitor activity"/>
    <property type="evidence" value="ECO:0007669"/>
    <property type="project" value="UniProtKB-KW"/>
</dbReference>
<dbReference type="KEGG" id="foc:113207913"/>
<evidence type="ECO:0000259" key="13">
    <source>
        <dbReference type="SMART" id="SM00043"/>
    </source>
</evidence>
<dbReference type="InterPro" id="IPR000668">
    <property type="entry name" value="Peptidase_C1A_C"/>
</dbReference>
<evidence type="ECO:0000256" key="9">
    <source>
        <dbReference type="ARBA" id="ARBA00023157"/>
    </source>
</evidence>
<dbReference type="GO" id="GO:0008234">
    <property type="term" value="F:cysteine-type peptidase activity"/>
    <property type="evidence" value="ECO:0007669"/>
    <property type="project" value="UniProtKB-KW"/>
</dbReference>
<keyword evidence="4" id="KW-0789">Thiol protease inhibitor</keyword>
<dbReference type="RefSeq" id="XP_052123154.1">
    <property type="nucleotide sequence ID" value="XM_052267194.1"/>
</dbReference>
<evidence type="ECO:0000256" key="1">
    <source>
        <dbReference type="ARBA" id="ARBA00009403"/>
    </source>
</evidence>
<dbReference type="Pfam" id="PF00031">
    <property type="entry name" value="Cystatin"/>
    <property type="match status" value="5"/>
</dbReference>
<feature type="signal peptide" evidence="12">
    <location>
        <begin position="1"/>
        <end position="23"/>
    </location>
</feature>
<feature type="compositionally biased region" description="Basic and acidic residues" evidence="11">
    <location>
        <begin position="227"/>
        <end position="238"/>
    </location>
</feature>
<evidence type="ECO:0000313" key="17">
    <source>
        <dbReference type="RefSeq" id="XP_052123154.1"/>
    </source>
</evidence>
<dbReference type="PROSITE" id="PS51257">
    <property type="entry name" value="PROKAR_LIPOPROTEIN"/>
    <property type="match status" value="1"/>
</dbReference>
<keyword evidence="16" id="KW-1185">Reference proteome</keyword>
<organism evidence="16 17">
    <name type="scientific">Frankliniella occidentalis</name>
    <name type="common">Western flower thrips</name>
    <name type="synonym">Euthrips occidentalis</name>
    <dbReference type="NCBI Taxonomy" id="133901"/>
    <lineage>
        <taxon>Eukaryota</taxon>
        <taxon>Metazoa</taxon>
        <taxon>Ecdysozoa</taxon>
        <taxon>Arthropoda</taxon>
        <taxon>Hexapoda</taxon>
        <taxon>Insecta</taxon>
        <taxon>Pterygota</taxon>
        <taxon>Neoptera</taxon>
        <taxon>Paraneoptera</taxon>
        <taxon>Thysanoptera</taxon>
        <taxon>Terebrantia</taxon>
        <taxon>Thripoidea</taxon>
        <taxon>Thripidae</taxon>
        <taxon>Frankliniella</taxon>
    </lineage>
</organism>
<evidence type="ECO:0000256" key="6">
    <source>
        <dbReference type="ARBA" id="ARBA00022801"/>
    </source>
</evidence>
<dbReference type="PROSITE" id="PS00139">
    <property type="entry name" value="THIOL_PROTEASE_CYS"/>
    <property type="match status" value="1"/>
</dbReference>
<dbReference type="GO" id="GO:0031982">
    <property type="term" value="C:vesicle"/>
    <property type="evidence" value="ECO:0007669"/>
    <property type="project" value="TreeGrafter"/>
</dbReference>
<name>A0A9C6WXN3_FRAOC</name>
<dbReference type="SUPFAM" id="SSF54403">
    <property type="entry name" value="Cystatin/monellin"/>
    <property type="match status" value="5"/>
</dbReference>
<keyword evidence="9" id="KW-1015">Disulfide bond</keyword>
<dbReference type="GO" id="GO:0005615">
    <property type="term" value="C:extracellular space"/>
    <property type="evidence" value="ECO:0007669"/>
    <property type="project" value="TreeGrafter"/>
</dbReference>
<keyword evidence="8" id="KW-0865">Zymogen</keyword>
<dbReference type="GO" id="GO:0005737">
    <property type="term" value="C:cytoplasm"/>
    <property type="evidence" value="ECO:0007669"/>
    <property type="project" value="TreeGrafter"/>
</dbReference>
<feature type="domain" description="Cystatin" evidence="13">
    <location>
        <begin position="768"/>
        <end position="874"/>
    </location>
</feature>
<keyword evidence="2" id="KW-0645">Protease</keyword>
<reference evidence="17" key="1">
    <citation type="submission" date="2025-08" db="UniProtKB">
        <authorList>
            <consortium name="RefSeq"/>
        </authorList>
    </citation>
    <scope>IDENTIFICATION</scope>
    <source>
        <tissue evidence="17">Whole organism</tissue>
    </source>
</reference>
<feature type="region of interest" description="Disordered" evidence="11">
    <location>
        <begin position="84"/>
        <end position="103"/>
    </location>
</feature>
<feature type="domain" description="Cathepsin propeptide inhibitor" evidence="15">
    <location>
        <begin position="901"/>
        <end position="958"/>
    </location>
</feature>
<evidence type="ECO:0000256" key="8">
    <source>
        <dbReference type="ARBA" id="ARBA00023145"/>
    </source>
</evidence>
<dbReference type="CDD" id="cd02248">
    <property type="entry name" value="Peptidase_C1A"/>
    <property type="match status" value="1"/>
</dbReference>
<dbReference type="Gene3D" id="3.10.450.10">
    <property type="match status" value="5"/>
</dbReference>
<feature type="chain" id="PRO_5038978735" evidence="12">
    <location>
        <begin position="24"/>
        <end position="1206"/>
    </location>
</feature>
<dbReference type="FunFam" id="3.90.70.10:FF:000130">
    <property type="entry name" value="Cysteine proteinase 1"/>
    <property type="match status" value="1"/>
</dbReference>
<dbReference type="InterPro" id="IPR038765">
    <property type="entry name" value="Papain-like_cys_pep_sf"/>
</dbReference>
<dbReference type="InterPro" id="IPR013201">
    <property type="entry name" value="Prot_inhib_I29"/>
</dbReference>
<evidence type="ECO:0000256" key="12">
    <source>
        <dbReference type="SAM" id="SignalP"/>
    </source>
</evidence>
<dbReference type="Pfam" id="PF00112">
    <property type="entry name" value="Peptidase_C1"/>
    <property type="match status" value="1"/>
</dbReference>
<dbReference type="GeneID" id="113207913"/>
<keyword evidence="7" id="KW-0788">Thiol protease</keyword>
<evidence type="ECO:0000313" key="16">
    <source>
        <dbReference type="Proteomes" id="UP000504606"/>
    </source>
</evidence>
<dbReference type="PANTHER" id="PTHR46186">
    <property type="entry name" value="CYSTATIN"/>
    <property type="match status" value="1"/>
</dbReference>
<sequence length="1206" mass="134146">MAALVKIWALFVLSLCFAVACNGQNGADLSDPQRTEYEILADVSSGANEVLSGTPLVVYETVPPQSTEEQDLKVVILDDVANQSNKGSESISSPPNNEEKKELPAIQKKAPCLGCPIEVDISIPENLENLQRLLKQPLAAMESTSIYKYGTPNILSAKKQVELGIRYIITFEARRTLCPIPSGTPSTPVECNLQDEESRVCVVEILKKIDGSQLVAFNNCTDDESSTEFHNRESHENAFEGNSPDSRVDMDTINIKPVDFVERFDDLEEDLESTANNSPQDTDVTEVVESIRAKRLANFGALRDVDKSEHDLISQFAELAVKTLDEVDPDNTKRIVLGVSEAKKQIVNGIMYHLVIQVGTSTCRENEGSTSDANCVENHLYPEKVCRVQIHRSWADESPLNAKVVKSECADVWPDDFPSEPLPTERVRRSSQENWPSTDGWKKYDLEDRSQGDCLDKVMTSFQDVLNVKDVSKVATIRDAHTRVNKESMQPEMVITILLTDPAKLKMLGDVKKPMVVSSRVVCTQRLKRSPGVPGGLSDADVNDPHVMEITQFALAEIQKSVNSPYQHTLVRIIEARRQVVAGTLYHFKLEVAPTSCLKTDQSSQNCASSNSEQLLICTLKVWDQPWTKLREVQDLNCGSSRSKREEPLLGGPQTIDGEDPYVKELASFAVAEIDKGLNSPYQQKVVRVVEAKTQVVAGTLMHLKLELATTNCLKNEKVASENCVHDSDQATTMCSLKVWDRLWLKKRELQDVQCGRTRLKREIPGEQSLDIFKEVDVKDPYITESANIALQEIDHQTNSPYRQKLVHVLAAQVQHSSVTNVKLYLVVGHSTCRKSSTSSNCALLKDTDKQTCHVQMVHMPLLKVRRVTSLKCASFGSDKNLRPHNHLIGEDDVDLSAGLFRDFIHSFNKTYSSDAELQKRFHIFRANLKIIDRLQKGEQGTAQYGPTIFADLSPKEFKDTYLGLRKDLHQENGIPMRMASIPNIKLPTSFDWRDHDAVTPVKNQGACGSCWAFAVAGNIEGQNAIKHGKLVSLSEQELVDCDTLDDGCKGGLPENAYQALEKLGGIETESDYPYEGDDEQCHFNRSEAVVQVKSSVNITTNESDMAKWLVKNGPIAIGINANAMQFYVGGVSHPFKFLCSPGNLDHGVLIVGYGVHTTSIRHKVLPYWLIKNSWGTFWGEKGYYRVYRGDGTCGVNQMASSAVIA</sequence>
<dbReference type="InterPro" id="IPR039417">
    <property type="entry name" value="Peptidase_C1A_papain-like"/>
</dbReference>
<dbReference type="InterPro" id="IPR018073">
    <property type="entry name" value="Prot_inh_cystat_CS"/>
</dbReference>
<dbReference type="PROSITE" id="PS00639">
    <property type="entry name" value="THIOL_PROTEASE_HIS"/>
    <property type="match status" value="1"/>
</dbReference>
<dbReference type="SUPFAM" id="SSF54001">
    <property type="entry name" value="Cysteine proteinases"/>
    <property type="match status" value="1"/>
</dbReference>
<dbReference type="Pfam" id="PF08246">
    <property type="entry name" value="Inhibitor_I29"/>
    <property type="match status" value="1"/>
</dbReference>
<gene>
    <name evidence="17" type="primary">LOC113207913</name>
</gene>
<dbReference type="GO" id="GO:0006508">
    <property type="term" value="P:proteolysis"/>
    <property type="evidence" value="ECO:0007669"/>
    <property type="project" value="UniProtKB-KW"/>
</dbReference>
<dbReference type="SMART" id="SM00645">
    <property type="entry name" value="Pept_C1"/>
    <property type="match status" value="1"/>
</dbReference>
<dbReference type="InterPro" id="IPR046350">
    <property type="entry name" value="Cystatin_sf"/>
</dbReference>
<dbReference type="InterPro" id="IPR025660">
    <property type="entry name" value="Pept_his_AS"/>
</dbReference>
<evidence type="ECO:0000256" key="3">
    <source>
        <dbReference type="ARBA" id="ARBA00022690"/>
    </source>
</evidence>
<evidence type="ECO:0000256" key="10">
    <source>
        <dbReference type="ARBA" id="ARBA00023180"/>
    </source>
</evidence>
<dbReference type="InterPro" id="IPR000169">
    <property type="entry name" value="Pept_cys_AS"/>
</dbReference>
<dbReference type="CDD" id="cd00042">
    <property type="entry name" value="CY"/>
    <property type="match status" value="5"/>
</dbReference>
<feature type="region of interest" description="Disordered" evidence="11">
    <location>
        <begin position="226"/>
        <end position="248"/>
    </location>
</feature>
<dbReference type="InterPro" id="IPR000010">
    <property type="entry name" value="Cystatin_dom"/>
</dbReference>
<comment type="similarity">
    <text evidence="1">Belongs to the cystatin family.</text>
</comment>
<feature type="domain" description="Cystatin" evidence="13">
    <location>
        <begin position="111"/>
        <end position="215"/>
    </location>
</feature>
<feature type="domain" description="Cystatin" evidence="13">
    <location>
        <begin position="297"/>
        <end position="410"/>
    </location>
</feature>
<dbReference type="PANTHER" id="PTHR46186:SF2">
    <property type="entry name" value="CYSTATIN"/>
    <property type="match status" value="1"/>
</dbReference>
<feature type="domain" description="Cystatin" evidence="13">
    <location>
        <begin position="532"/>
        <end position="639"/>
    </location>
</feature>
<evidence type="ECO:0000256" key="4">
    <source>
        <dbReference type="ARBA" id="ARBA00022704"/>
    </source>
</evidence>
<evidence type="ECO:0000256" key="11">
    <source>
        <dbReference type="SAM" id="MobiDB-lite"/>
    </source>
</evidence>
<keyword evidence="10" id="KW-0325">Glycoprotein</keyword>
<proteinExistence type="inferred from homology"/>
<dbReference type="InterPro" id="IPR025661">
    <property type="entry name" value="Pept_asp_AS"/>
</dbReference>
<dbReference type="FunFam" id="3.10.450.10:FF:000004">
    <property type="entry name" value="Cystatin C"/>
    <property type="match status" value="2"/>
</dbReference>
<keyword evidence="5 12" id="KW-0732">Signal</keyword>
<protein>
    <submittedName>
        <fullName evidence="17">Uncharacterized protein LOC113207913 isoform X1</fullName>
    </submittedName>
</protein>
<dbReference type="PRINTS" id="PR00705">
    <property type="entry name" value="PAPAIN"/>
</dbReference>
<dbReference type="PROSITE" id="PS00287">
    <property type="entry name" value="CYSTATIN"/>
    <property type="match status" value="2"/>
</dbReference>
<feature type="domain" description="Peptidase C1A papain C-terminal" evidence="14">
    <location>
        <begin position="987"/>
        <end position="1204"/>
    </location>
</feature>
<dbReference type="Proteomes" id="UP000504606">
    <property type="component" value="Unplaced"/>
</dbReference>
<evidence type="ECO:0000259" key="15">
    <source>
        <dbReference type="SMART" id="SM00848"/>
    </source>
</evidence>
<keyword evidence="3" id="KW-0646">Protease inhibitor</keyword>
<evidence type="ECO:0000256" key="2">
    <source>
        <dbReference type="ARBA" id="ARBA00022670"/>
    </source>
</evidence>
<dbReference type="SMART" id="SM00043">
    <property type="entry name" value="CY"/>
    <property type="match status" value="5"/>
</dbReference>
<dbReference type="Gene3D" id="3.90.70.10">
    <property type="entry name" value="Cysteine proteinases"/>
    <property type="match status" value="1"/>
</dbReference>
<evidence type="ECO:0000256" key="5">
    <source>
        <dbReference type="ARBA" id="ARBA00022729"/>
    </source>
</evidence>
<evidence type="ECO:0000256" key="7">
    <source>
        <dbReference type="ARBA" id="ARBA00022807"/>
    </source>
</evidence>
<dbReference type="AlphaFoldDB" id="A0A9C6WXN3"/>
<dbReference type="SMART" id="SM00848">
    <property type="entry name" value="Inhibitor_I29"/>
    <property type="match status" value="1"/>
</dbReference>